<feature type="transmembrane region" description="Helical" evidence="10">
    <location>
        <begin position="109"/>
        <end position="128"/>
    </location>
</feature>
<dbReference type="KEGG" id="tsl:A3L11_03010"/>
<gene>
    <name evidence="12" type="ORF">A3L11_03010</name>
</gene>
<feature type="transmembrane region" description="Helical" evidence="10">
    <location>
        <begin position="212"/>
        <end position="239"/>
    </location>
</feature>
<feature type="domain" description="Cation/H+ exchanger transmembrane" evidence="11">
    <location>
        <begin position="12"/>
        <end position="371"/>
    </location>
</feature>
<keyword evidence="7" id="KW-0406">Ion transport</keyword>
<keyword evidence="3" id="KW-0050">Antiport</keyword>
<dbReference type="GO" id="GO:0006814">
    <property type="term" value="P:sodium ion transport"/>
    <property type="evidence" value="ECO:0007669"/>
    <property type="project" value="UniProtKB-KW"/>
</dbReference>
<keyword evidence="5 10" id="KW-1133">Transmembrane helix</keyword>
<feature type="transmembrane region" description="Helical" evidence="10">
    <location>
        <begin position="140"/>
        <end position="160"/>
    </location>
</feature>
<evidence type="ECO:0000256" key="4">
    <source>
        <dbReference type="ARBA" id="ARBA00022692"/>
    </source>
</evidence>
<dbReference type="InterPro" id="IPR038770">
    <property type="entry name" value="Na+/solute_symporter_sf"/>
</dbReference>
<keyword evidence="6" id="KW-0915">Sodium</keyword>
<dbReference type="PANTHER" id="PTHR43562:SF3">
    <property type="entry name" value="SODIUM ION_PROTON EXCHANGER (EUROFUNG)"/>
    <property type="match status" value="1"/>
</dbReference>
<dbReference type="PANTHER" id="PTHR43562">
    <property type="entry name" value="NAPA-TYPE SODIUM/HYDROGEN ANTIPORTER"/>
    <property type="match status" value="1"/>
</dbReference>
<evidence type="ECO:0000256" key="3">
    <source>
        <dbReference type="ARBA" id="ARBA00022449"/>
    </source>
</evidence>
<evidence type="ECO:0000256" key="10">
    <source>
        <dbReference type="SAM" id="Phobius"/>
    </source>
</evidence>
<feature type="transmembrane region" description="Helical" evidence="10">
    <location>
        <begin position="329"/>
        <end position="346"/>
    </location>
</feature>
<dbReference type="AlphaFoldDB" id="A0A2Z2MWI1"/>
<feature type="transmembrane region" description="Helical" evidence="10">
    <location>
        <begin position="289"/>
        <end position="308"/>
    </location>
</feature>
<comment type="subcellular location">
    <subcellularLocation>
        <location evidence="1">Membrane</location>
        <topology evidence="1">Multi-pass membrane protein</topology>
    </subcellularLocation>
</comment>
<keyword evidence="9" id="KW-0739">Sodium transport</keyword>
<dbReference type="GeneID" id="33317174"/>
<keyword evidence="2" id="KW-0813">Transport</keyword>
<dbReference type="Gene3D" id="1.20.1530.20">
    <property type="match status" value="1"/>
</dbReference>
<evidence type="ECO:0000256" key="2">
    <source>
        <dbReference type="ARBA" id="ARBA00022448"/>
    </source>
</evidence>
<organism evidence="12 13">
    <name type="scientific">Thermococcus siculi</name>
    <dbReference type="NCBI Taxonomy" id="72803"/>
    <lineage>
        <taxon>Archaea</taxon>
        <taxon>Methanobacteriati</taxon>
        <taxon>Methanobacteriota</taxon>
        <taxon>Thermococci</taxon>
        <taxon>Thermococcales</taxon>
        <taxon>Thermococcaceae</taxon>
        <taxon>Thermococcus</taxon>
    </lineage>
</organism>
<keyword evidence="8 10" id="KW-0472">Membrane</keyword>
<reference evidence="12 13" key="1">
    <citation type="submission" date="2016-04" db="EMBL/GenBank/DDBJ databases">
        <title>Complete genome sequence of Thermococcus siculi type strain RG-20.</title>
        <authorList>
            <person name="Oger P.M."/>
        </authorList>
    </citation>
    <scope>NUCLEOTIDE SEQUENCE [LARGE SCALE GENOMIC DNA]</scope>
    <source>
        <strain evidence="12 13">RG-20</strain>
    </source>
</reference>
<dbReference type="Proteomes" id="UP000250125">
    <property type="component" value="Chromosome"/>
</dbReference>
<dbReference type="GO" id="GO:0015297">
    <property type="term" value="F:antiporter activity"/>
    <property type="evidence" value="ECO:0007669"/>
    <property type="project" value="UniProtKB-KW"/>
</dbReference>
<dbReference type="GO" id="GO:0016020">
    <property type="term" value="C:membrane"/>
    <property type="evidence" value="ECO:0007669"/>
    <property type="project" value="UniProtKB-SubCell"/>
</dbReference>
<evidence type="ECO:0000256" key="9">
    <source>
        <dbReference type="ARBA" id="ARBA00023201"/>
    </source>
</evidence>
<dbReference type="EMBL" id="CP015103">
    <property type="protein sequence ID" value="ASJ08250.1"/>
    <property type="molecule type" value="Genomic_DNA"/>
</dbReference>
<feature type="transmembrane region" description="Helical" evidence="10">
    <location>
        <begin position="172"/>
        <end position="192"/>
    </location>
</feature>
<evidence type="ECO:0000256" key="1">
    <source>
        <dbReference type="ARBA" id="ARBA00004141"/>
    </source>
</evidence>
<protein>
    <submittedName>
        <fullName evidence="12">Sodium:proton antiporter</fullName>
    </submittedName>
</protein>
<sequence length="374" mass="40442">MEILLLIAVMLATAKLMGYLFERIGQPVVLGQIFGGLLIGIFFDTNPVISQFANLGVLLLLFIAGLESELEEFRRVGKQSVFVAGFGVLVAFLFGFGVAYFFAPFHEAVLYGAMMTPTSVSITVKVLMELRKLNTREGTTILAAAVVDDVLGILVLTIAISMIKGGSVNYSSLAEVIISVSLLLFFFIYFGPGMADRVFRYVSKIDLPESETAFALVFLIVFAFLAEHLNLASILGAYLTGLALGQIPKKKAIMDHMNVLGYSLFIPLFFVEVGMRIELSYILHAGSFAVLYTLAAIVSKVIGCGLGARLSGFDWRSSLNIGVGMIPRMGVELAMLAVAIASGIIGSDALTVAILMVFTTTIITPPLLKWLYSR</sequence>
<feature type="transmembrane region" description="Helical" evidence="10">
    <location>
        <begin position="259"/>
        <end position="277"/>
    </location>
</feature>
<evidence type="ECO:0000256" key="8">
    <source>
        <dbReference type="ARBA" id="ARBA00023136"/>
    </source>
</evidence>
<evidence type="ECO:0000259" key="11">
    <source>
        <dbReference type="Pfam" id="PF00999"/>
    </source>
</evidence>
<evidence type="ECO:0000313" key="12">
    <source>
        <dbReference type="EMBL" id="ASJ08250.1"/>
    </source>
</evidence>
<accession>A0A2Z2MWI1</accession>
<evidence type="ECO:0000256" key="5">
    <source>
        <dbReference type="ARBA" id="ARBA00022989"/>
    </source>
</evidence>
<dbReference type="InterPro" id="IPR006153">
    <property type="entry name" value="Cation/H_exchanger_TM"/>
</dbReference>
<evidence type="ECO:0000313" key="13">
    <source>
        <dbReference type="Proteomes" id="UP000250125"/>
    </source>
</evidence>
<dbReference type="GO" id="GO:1902600">
    <property type="term" value="P:proton transmembrane transport"/>
    <property type="evidence" value="ECO:0007669"/>
    <property type="project" value="InterPro"/>
</dbReference>
<evidence type="ECO:0000256" key="6">
    <source>
        <dbReference type="ARBA" id="ARBA00023053"/>
    </source>
</evidence>
<feature type="transmembrane region" description="Helical" evidence="10">
    <location>
        <begin position="48"/>
        <end position="66"/>
    </location>
</feature>
<evidence type="ECO:0000256" key="7">
    <source>
        <dbReference type="ARBA" id="ARBA00023065"/>
    </source>
</evidence>
<dbReference type="RefSeq" id="WP_088855490.1">
    <property type="nucleotide sequence ID" value="NZ_CP015103.1"/>
</dbReference>
<proteinExistence type="predicted"/>
<keyword evidence="4 10" id="KW-0812">Transmembrane</keyword>
<dbReference type="OrthoDB" id="12029at2157"/>
<name>A0A2Z2MWI1_9EURY</name>
<dbReference type="Pfam" id="PF00999">
    <property type="entry name" value="Na_H_Exchanger"/>
    <property type="match status" value="1"/>
</dbReference>
<keyword evidence="13" id="KW-1185">Reference proteome</keyword>
<feature type="transmembrane region" description="Helical" evidence="10">
    <location>
        <begin position="81"/>
        <end position="102"/>
    </location>
</feature>
<feature type="transmembrane region" description="Helical" evidence="10">
    <location>
        <begin position="24"/>
        <end position="43"/>
    </location>
</feature>